<evidence type="ECO:0008006" key="3">
    <source>
        <dbReference type="Google" id="ProtNLM"/>
    </source>
</evidence>
<reference evidence="2" key="1">
    <citation type="submission" date="2018-06" db="EMBL/GenBank/DDBJ databases">
        <authorList>
            <person name="Zhirakovskaya E."/>
        </authorList>
    </citation>
    <scope>NUCLEOTIDE SEQUENCE</scope>
</reference>
<evidence type="ECO:0000256" key="1">
    <source>
        <dbReference type="SAM" id="Phobius"/>
    </source>
</evidence>
<dbReference type="Pfam" id="PF11859">
    <property type="entry name" value="DUF3379"/>
    <property type="match status" value="1"/>
</dbReference>
<dbReference type="AlphaFoldDB" id="A0A3B0ZTA7"/>
<keyword evidence="1" id="KW-1133">Transmembrane helix</keyword>
<protein>
    <recommendedName>
        <fullName evidence="3">DUF3379 domain-containing protein</fullName>
    </recommendedName>
</protein>
<name>A0A3B0ZTA7_9ZZZZ</name>
<proteinExistence type="predicted"/>
<keyword evidence="1" id="KW-0812">Transmembrane</keyword>
<organism evidence="2">
    <name type="scientific">hydrothermal vent metagenome</name>
    <dbReference type="NCBI Taxonomy" id="652676"/>
    <lineage>
        <taxon>unclassified sequences</taxon>
        <taxon>metagenomes</taxon>
        <taxon>ecological metagenomes</taxon>
    </lineage>
</organism>
<accession>A0A3B0ZTA7</accession>
<sequence length="238" mass="26478">MNCIDAHRKLTTAPSIRDDTLNNHLQACSACAKFAESVEQLDHSIHDAANINVPDGLAERILLKHSFKQQHRLRTTRFKFYVMAASVILVFGLSLHFNYLPWQKNALSLGDVAINHVTNEMNHLNENNNVQLAKLNRVLQPFNIKFTSAIGRVSYAGACPIRNSRGAHIVLSTENETVTLLVMPGEYVNTRTSLTKSGFKTTIVPTKNGSIAIITPQNSKAELQQSIENSLNQAIEYI</sequence>
<dbReference type="EMBL" id="UOFT01000025">
    <property type="protein sequence ID" value="VAW92440.1"/>
    <property type="molecule type" value="Genomic_DNA"/>
</dbReference>
<gene>
    <name evidence="2" type="ORF">MNBD_GAMMA23-411</name>
</gene>
<evidence type="ECO:0000313" key="2">
    <source>
        <dbReference type="EMBL" id="VAW92440.1"/>
    </source>
</evidence>
<feature type="transmembrane region" description="Helical" evidence="1">
    <location>
        <begin position="78"/>
        <end position="99"/>
    </location>
</feature>
<dbReference type="InterPro" id="IPR021806">
    <property type="entry name" value="DUF3379"/>
</dbReference>
<keyword evidence="1" id="KW-0472">Membrane</keyword>